<gene>
    <name evidence="3" type="ORF">PHLGIDRAFT_124571</name>
</gene>
<sequence length="522" mass="57129">MPKTSRKTSHDRNTGAPQGAAQPPFDIQAADVVFRTADGVDFHVYKIILSLSSPFFAEMFSLKPPPSLSDVTSVANEPIVIPETAKTFDALLRICYPVDNPDFDDLSFAETVLEAAVKYQIAVARKVISIDRFAQTHPLRVFAIACRLQLEDEAAHAADVYKKAHFSGFDNRKTVIPSELFPDSTLRLSAGQCYRLFQYCLKSSTRPILFSKHYDPCAPIKTAPLSAQEKVAPPSFTIAGADIVLRSIEGEDFATHTVLLRLVGAEALIDSTYTAISEETGPLPVTQVAVSSHTLRDFLAVLHPASCYEVNDALRLWNLTQFSIHHSFPTILDACRKQAIRVCASQPLATYLVAAHAGWQGEALTAARLLVSQQIQDMYSPVMEDTSASIYCSLLRFHRDSADSVSKVLNSSVSGCSQGITNPTLRPSSIYTPVVERELSLFVTAGSETCRGCQQPVSPLTEDTQADPAPSGNRGKSSKKRINKYYIHDPHSSCKYDVSQLLASSAALEKRIEEALLKVTLS</sequence>
<protein>
    <recommendedName>
        <fullName evidence="2">BTB domain-containing protein</fullName>
    </recommendedName>
</protein>
<evidence type="ECO:0000313" key="3">
    <source>
        <dbReference type="EMBL" id="KIP11921.1"/>
    </source>
</evidence>
<dbReference type="EMBL" id="KN840443">
    <property type="protein sequence ID" value="KIP11921.1"/>
    <property type="molecule type" value="Genomic_DNA"/>
</dbReference>
<feature type="domain" description="BTB" evidence="2">
    <location>
        <begin position="30"/>
        <end position="96"/>
    </location>
</feature>
<feature type="region of interest" description="Disordered" evidence="1">
    <location>
        <begin position="453"/>
        <end position="480"/>
    </location>
</feature>
<dbReference type="InterPro" id="IPR011333">
    <property type="entry name" value="SKP1/BTB/POZ_sf"/>
</dbReference>
<dbReference type="PROSITE" id="PS50097">
    <property type="entry name" value="BTB"/>
    <property type="match status" value="1"/>
</dbReference>
<proteinExistence type="predicted"/>
<dbReference type="Proteomes" id="UP000053257">
    <property type="component" value="Unassembled WGS sequence"/>
</dbReference>
<dbReference type="AlphaFoldDB" id="A0A0C3S6M6"/>
<dbReference type="OrthoDB" id="3164835at2759"/>
<dbReference type="Gene3D" id="3.30.710.10">
    <property type="entry name" value="Potassium Channel Kv1.1, Chain A"/>
    <property type="match status" value="1"/>
</dbReference>
<dbReference type="Pfam" id="PF00651">
    <property type="entry name" value="BTB"/>
    <property type="match status" value="1"/>
</dbReference>
<dbReference type="SMART" id="SM00225">
    <property type="entry name" value="BTB"/>
    <property type="match status" value="1"/>
</dbReference>
<dbReference type="CDD" id="cd18186">
    <property type="entry name" value="BTB_POZ_ZBTB_KLHL-like"/>
    <property type="match status" value="1"/>
</dbReference>
<evidence type="ECO:0000313" key="4">
    <source>
        <dbReference type="Proteomes" id="UP000053257"/>
    </source>
</evidence>
<reference evidence="3 4" key="1">
    <citation type="journal article" date="2014" name="PLoS Genet.">
        <title>Analysis of the Phlebiopsis gigantea genome, transcriptome and secretome provides insight into its pioneer colonization strategies of wood.</title>
        <authorList>
            <person name="Hori C."/>
            <person name="Ishida T."/>
            <person name="Igarashi K."/>
            <person name="Samejima M."/>
            <person name="Suzuki H."/>
            <person name="Master E."/>
            <person name="Ferreira P."/>
            <person name="Ruiz-Duenas F.J."/>
            <person name="Held B."/>
            <person name="Canessa P."/>
            <person name="Larrondo L.F."/>
            <person name="Schmoll M."/>
            <person name="Druzhinina I.S."/>
            <person name="Kubicek C.P."/>
            <person name="Gaskell J.A."/>
            <person name="Kersten P."/>
            <person name="St John F."/>
            <person name="Glasner J."/>
            <person name="Sabat G."/>
            <person name="Splinter BonDurant S."/>
            <person name="Syed K."/>
            <person name="Yadav J."/>
            <person name="Mgbeahuruike A.C."/>
            <person name="Kovalchuk A."/>
            <person name="Asiegbu F.O."/>
            <person name="Lackner G."/>
            <person name="Hoffmeister D."/>
            <person name="Rencoret J."/>
            <person name="Gutierrez A."/>
            <person name="Sun H."/>
            <person name="Lindquist E."/>
            <person name="Barry K."/>
            <person name="Riley R."/>
            <person name="Grigoriev I.V."/>
            <person name="Henrissat B."/>
            <person name="Kues U."/>
            <person name="Berka R.M."/>
            <person name="Martinez A.T."/>
            <person name="Covert S.F."/>
            <person name="Blanchette R.A."/>
            <person name="Cullen D."/>
        </authorList>
    </citation>
    <scope>NUCLEOTIDE SEQUENCE [LARGE SCALE GENOMIC DNA]</scope>
    <source>
        <strain evidence="3 4">11061_1 CR5-6</strain>
    </source>
</reference>
<accession>A0A0C3S6M6</accession>
<evidence type="ECO:0000259" key="2">
    <source>
        <dbReference type="PROSITE" id="PS50097"/>
    </source>
</evidence>
<feature type="region of interest" description="Disordered" evidence="1">
    <location>
        <begin position="1"/>
        <end position="23"/>
    </location>
</feature>
<dbReference type="InterPro" id="IPR000210">
    <property type="entry name" value="BTB/POZ_dom"/>
</dbReference>
<name>A0A0C3S6M6_PHLG1</name>
<dbReference type="SUPFAM" id="SSF54695">
    <property type="entry name" value="POZ domain"/>
    <property type="match status" value="1"/>
</dbReference>
<dbReference type="HOGENOM" id="CLU_034203_2_1_1"/>
<evidence type="ECO:0000256" key="1">
    <source>
        <dbReference type="SAM" id="MobiDB-lite"/>
    </source>
</evidence>
<organism evidence="3 4">
    <name type="scientific">Phlebiopsis gigantea (strain 11061_1 CR5-6)</name>
    <name type="common">White-rot fungus</name>
    <name type="synonym">Peniophora gigantea</name>
    <dbReference type="NCBI Taxonomy" id="745531"/>
    <lineage>
        <taxon>Eukaryota</taxon>
        <taxon>Fungi</taxon>
        <taxon>Dikarya</taxon>
        <taxon>Basidiomycota</taxon>
        <taxon>Agaricomycotina</taxon>
        <taxon>Agaricomycetes</taxon>
        <taxon>Polyporales</taxon>
        <taxon>Phanerochaetaceae</taxon>
        <taxon>Phlebiopsis</taxon>
    </lineage>
</organism>
<keyword evidence="4" id="KW-1185">Reference proteome</keyword>